<gene>
    <name evidence="1" type="ORF">HNR67_006250</name>
</gene>
<proteinExistence type="predicted"/>
<comment type="caution">
    <text evidence="1">The sequence shown here is derived from an EMBL/GenBank/DDBJ whole genome shotgun (WGS) entry which is preliminary data.</text>
</comment>
<keyword evidence="2" id="KW-1185">Reference proteome</keyword>
<organism evidence="1 2">
    <name type="scientific">Crossiella cryophila</name>
    <dbReference type="NCBI Taxonomy" id="43355"/>
    <lineage>
        <taxon>Bacteria</taxon>
        <taxon>Bacillati</taxon>
        <taxon>Actinomycetota</taxon>
        <taxon>Actinomycetes</taxon>
        <taxon>Pseudonocardiales</taxon>
        <taxon>Pseudonocardiaceae</taxon>
        <taxon>Crossiella</taxon>
    </lineage>
</organism>
<dbReference type="EMBL" id="JACHMH010000001">
    <property type="protein sequence ID" value="MBB4680132.1"/>
    <property type="molecule type" value="Genomic_DNA"/>
</dbReference>
<dbReference type="RefSeq" id="WP_185005799.1">
    <property type="nucleotide sequence ID" value="NZ_BAAAUI010000020.1"/>
</dbReference>
<accession>A0A7W7CFR2</accession>
<reference evidence="1 2" key="1">
    <citation type="submission" date="2020-08" db="EMBL/GenBank/DDBJ databases">
        <title>Sequencing the genomes of 1000 actinobacteria strains.</title>
        <authorList>
            <person name="Klenk H.-P."/>
        </authorList>
    </citation>
    <scope>NUCLEOTIDE SEQUENCE [LARGE SCALE GENOMIC DNA]</scope>
    <source>
        <strain evidence="1 2">DSM 44230</strain>
    </source>
</reference>
<evidence type="ECO:0000313" key="1">
    <source>
        <dbReference type="EMBL" id="MBB4680132.1"/>
    </source>
</evidence>
<name>A0A7W7CFR2_9PSEU</name>
<sequence>MAEISTRVLDLLERLVRDGWDFHYFGGKHRPRLLGAVRRWPEHADVVTIWADGPGGASAHRARRETGWDPFEPGIVLWQYRSDPGATLSATLALPPPSDARAPACPFPASPAYRAPAQLRCRPVTIRLGRR</sequence>
<evidence type="ECO:0000313" key="2">
    <source>
        <dbReference type="Proteomes" id="UP000533598"/>
    </source>
</evidence>
<dbReference type="Proteomes" id="UP000533598">
    <property type="component" value="Unassembled WGS sequence"/>
</dbReference>
<dbReference type="AlphaFoldDB" id="A0A7W7CFR2"/>
<protein>
    <submittedName>
        <fullName evidence="1">Uncharacterized protein</fullName>
    </submittedName>
</protein>